<feature type="transmembrane region" description="Helical" evidence="10">
    <location>
        <begin position="145"/>
        <end position="163"/>
    </location>
</feature>
<dbReference type="GO" id="GO:0009922">
    <property type="term" value="F:fatty acid elongase activity"/>
    <property type="evidence" value="ECO:0007669"/>
    <property type="project" value="UniProtKB-EC"/>
</dbReference>
<evidence type="ECO:0000256" key="8">
    <source>
        <dbReference type="ARBA" id="ARBA00023136"/>
    </source>
</evidence>
<proteinExistence type="inferred from homology"/>
<dbReference type="GO" id="GO:0005789">
    <property type="term" value="C:endoplasmic reticulum membrane"/>
    <property type="evidence" value="ECO:0007669"/>
    <property type="project" value="TreeGrafter"/>
</dbReference>
<dbReference type="Pfam" id="PF01151">
    <property type="entry name" value="ELO"/>
    <property type="match status" value="1"/>
</dbReference>
<evidence type="ECO:0000313" key="11">
    <source>
        <dbReference type="EMBL" id="KAK7098265.1"/>
    </source>
</evidence>
<keyword evidence="12" id="KW-1185">Reference proteome</keyword>
<feature type="transmembrane region" description="Helical" evidence="10">
    <location>
        <begin position="106"/>
        <end position="124"/>
    </location>
</feature>
<comment type="caution">
    <text evidence="11">The sequence shown here is derived from an EMBL/GenBank/DDBJ whole genome shotgun (WGS) entry which is preliminary data.</text>
</comment>
<evidence type="ECO:0000313" key="12">
    <source>
        <dbReference type="Proteomes" id="UP001374579"/>
    </source>
</evidence>
<organism evidence="11 12">
    <name type="scientific">Littorina saxatilis</name>
    <dbReference type="NCBI Taxonomy" id="31220"/>
    <lineage>
        <taxon>Eukaryota</taxon>
        <taxon>Metazoa</taxon>
        <taxon>Spiralia</taxon>
        <taxon>Lophotrochozoa</taxon>
        <taxon>Mollusca</taxon>
        <taxon>Gastropoda</taxon>
        <taxon>Caenogastropoda</taxon>
        <taxon>Littorinimorpha</taxon>
        <taxon>Littorinoidea</taxon>
        <taxon>Littorinidae</taxon>
        <taxon>Littorina</taxon>
    </lineage>
</organism>
<keyword evidence="9 10" id="KW-0275">Fatty acid biosynthesis</keyword>
<feature type="transmembrane region" description="Helical" evidence="10">
    <location>
        <begin position="30"/>
        <end position="49"/>
    </location>
</feature>
<protein>
    <recommendedName>
        <fullName evidence="10">Elongation of very long chain fatty acids protein</fullName>
        <ecNumber evidence="10">2.3.1.199</ecNumber>
    </recommendedName>
    <alternativeName>
        <fullName evidence="10">Very-long-chain 3-oxoacyl-CoA synthase</fullName>
    </alternativeName>
</protein>
<keyword evidence="4 10" id="KW-0812">Transmembrane</keyword>
<dbReference type="PANTHER" id="PTHR11157">
    <property type="entry name" value="FATTY ACID ACYL TRANSFERASE-RELATED"/>
    <property type="match status" value="1"/>
</dbReference>
<dbReference type="AlphaFoldDB" id="A0AAN9B311"/>
<feature type="transmembrane region" description="Helical" evidence="10">
    <location>
        <begin position="70"/>
        <end position="94"/>
    </location>
</feature>
<dbReference type="EC" id="2.3.1.199" evidence="10"/>
<sequence length="303" mass="34900">MPSVNPSMASLVDLYNHYMLHGSDQRTKDWLLIGSPWPTVTLVILYLLAVQYGQRVMAHRTPFDLKGVMVVYNVCLVLLSVYMVYELLISSWFSAGFNMHCALVDTSNNAISLRFASVVWWYYFSKLIEFADTMFFVLRKKNSQITYLHLYHHSSMPLLWWMGTRFAPGGEAFFCATLNSGVHVVMYMYYLLSAMGPRIQPYLWWKKYLTIMQLGQFVLVLARVTYTVFTGCQFPRLFQKILMVYMYTLIAFFSNFFYHAYHRPRTAKVKANGQAATGHRKVQSNGGGDHVLVGNGVKAAKKD</sequence>
<evidence type="ECO:0000256" key="4">
    <source>
        <dbReference type="ARBA" id="ARBA00022692"/>
    </source>
</evidence>
<dbReference type="EMBL" id="JBAMIC010000012">
    <property type="protein sequence ID" value="KAK7098265.1"/>
    <property type="molecule type" value="Genomic_DNA"/>
</dbReference>
<name>A0AAN9B311_9CAEN</name>
<dbReference type="InterPro" id="IPR002076">
    <property type="entry name" value="ELO_fam"/>
</dbReference>
<feature type="transmembrane region" description="Helical" evidence="10">
    <location>
        <begin position="169"/>
        <end position="190"/>
    </location>
</feature>
<evidence type="ECO:0000256" key="10">
    <source>
        <dbReference type="RuleBase" id="RU361115"/>
    </source>
</evidence>
<keyword evidence="3 10" id="KW-0808">Transferase</keyword>
<feature type="transmembrane region" description="Helical" evidence="10">
    <location>
        <begin position="211"/>
        <end position="229"/>
    </location>
</feature>
<comment type="catalytic activity">
    <reaction evidence="10">
        <text>a very-long-chain acyl-CoA + malonyl-CoA + H(+) = a very-long-chain 3-oxoacyl-CoA + CO2 + CoA</text>
        <dbReference type="Rhea" id="RHEA:32727"/>
        <dbReference type="ChEBI" id="CHEBI:15378"/>
        <dbReference type="ChEBI" id="CHEBI:16526"/>
        <dbReference type="ChEBI" id="CHEBI:57287"/>
        <dbReference type="ChEBI" id="CHEBI:57384"/>
        <dbReference type="ChEBI" id="CHEBI:90725"/>
        <dbReference type="ChEBI" id="CHEBI:90736"/>
        <dbReference type="EC" id="2.3.1.199"/>
    </reaction>
</comment>
<feature type="transmembrane region" description="Helical" evidence="10">
    <location>
        <begin position="241"/>
        <end position="261"/>
    </location>
</feature>
<comment type="similarity">
    <text evidence="10">Belongs to the ELO family.</text>
</comment>
<dbReference type="GO" id="GO:0019367">
    <property type="term" value="P:fatty acid elongation, saturated fatty acid"/>
    <property type="evidence" value="ECO:0007669"/>
    <property type="project" value="TreeGrafter"/>
</dbReference>
<dbReference type="Proteomes" id="UP001374579">
    <property type="component" value="Unassembled WGS sequence"/>
</dbReference>
<dbReference type="GO" id="GO:0042761">
    <property type="term" value="P:very long-chain fatty acid biosynthetic process"/>
    <property type="evidence" value="ECO:0007669"/>
    <property type="project" value="TreeGrafter"/>
</dbReference>
<evidence type="ECO:0000256" key="1">
    <source>
        <dbReference type="ARBA" id="ARBA00004141"/>
    </source>
</evidence>
<keyword evidence="5 10" id="KW-0276">Fatty acid metabolism</keyword>
<keyword evidence="7 10" id="KW-0443">Lipid metabolism</keyword>
<evidence type="ECO:0000256" key="6">
    <source>
        <dbReference type="ARBA" id="ARBA00022989"/>
    </source>
</evidence>
<dbReference type="GO" id="GO:0034625">
    <property type="term" value="P:fatty acid elongation, monounsaturated fatty acid"/>
    <property type="evidence" value="ECO:0007669"/>
    <property type="project" value="TreeGrafter"/>
</dbReference>
<evidence type="ECO:0000256" key="3">
    <source>
        <dbReference type="ARBA" id="ARBA00022679"/>
    </source>
</evidence>
<accession>A0AAN9B311</accession>
<dbReference type="GO" id="GO:0030148">
    <property type="term" value="P:sphingolipid biosynthetic process"/>
    <property type="evidence" value="ECO:0007669"/>
    <property type="project" value="TreeGrafter"/>
</dbReference>
<dbReference type="GO" id="GO:0034626">
    <property type="term" value="P:fatty acid elongation, polyunsaturated fatty acid"/>
    <property type="evidence" value="ECO:0007669"/>
    <property type="project" value="TreeGrafter"/>
</dbReference>
<keyword evidence="8 10" id="KW-0472">Membrane</keyword>
<keyword evidence="2 10" id="KW-0444">Lipid biosynthesis</keyword>
<gene>
    <name evidence="11" type="ORF">V1264_002601</name>
</gene>
<evidence type="ECO:0000256" key="9">
    <source>
        <dbReference type="ARBA" id="ARBA00023160"/>
    </source>
</evidence>
<dbReference type="PANTHER" id="PTHR11157:SF126">
    <property type="entry name" value="ELONGATION OF VERY LONG CHAIN FATTY ACIDS PROTEIN"/>
    <property type="match status" value="1"/>
</dbReference>
<comment type="subcellular location">
    <subcellularLocation>
        <location evidence="1">Membrane</location>
        <topology evidence="1">Multi-pass membrane protein</topology>
    </subcellularLocation>
</comment>
<evidence type="ECO:0000256" key="5">
    <source>
        <dbReference type="ARBA" id="ARBA00022832"/>
    </source>
</evidence>
<evidence type="ECO:0000256" key="7">
    <source>
        <dbReference type="ARBA" id="ARBA00023098"/>
    </source>
</evidence>
<keyword evidence="6 10" id="KW-1133">Transmembrane helix</keyword>
<evidence type="ECO:0000256" key="2">
    <source>
        <dbReference type="ARBA" id="ARBA00022516"/>
    </source>
</evidence>
<reference evidence="11 12" key="1">
    <citation type="submission" date="2024-02" db="EMBL/GenBank/DDBJ databases">
        <title>Chromosome-scale genome assembly of the rough periwinkle Littorina saxatilis.</title>
        <authorList>
            <person name="De Jode A."/>
            <person name="Faria R."/>
            <person name="Formenti G."/>
            <person name="Sims Y."/>
            <person name="Smith T.P."/>
            <person name="Tracey A."/>
            <person name="Wood J.M.D."/>
            <person name="Zagrodzka Z.B."/>
            <person name="Johannesson K."/>
            <person name="Butlin R.K."/>
            <person name="Leder E.H."/>
        </authorList>
    </citation>
    <scope>NUCLEOTIDE SEQUENCE [LARGE SCALE GENOMIC DNA]</scope>
    <source>
        <strain evidence="11">Snail1</strain>
        <tissue evidence="11">Muscle</tissue>
    </source>
</reference>